<dbReference type="AlphaFoldDB" id="A0A5B1CIQ0"/>
<proteinExistence type="predicted"/>
<evidence type="ECO:0000256" key="1">
    <source>
        <dbReference type="SAM" id="MobiDB-lite"/>
    </source>
</evidence>
<organism evidence="2 3">
    <name type="scientific">Rubripirellula obstinata</name>
    <dbReference type="NCBI Taxonomy" id="406547"/>
    <lineage>
        <taxon>Bacteria</taxon>
        <taxon>Pseudomonadati</taxon>
        <taxon>Planctomycetota</taxon>
        <taxon>Planctomycetia</taxon>
        <taxon>Pirellulales</taxon>
        <taxon>Pirellulaceae</taxon>
        <taxon>Rubripirellula</taxon>
    </lineage>
</organism>
<gene>
    <name evidence="2" type="ORF">LF1_20140</name>
</gene>
<feature type="region of interest" description="Disordered" evidence="1">
    <location>
        <begin position="1"/>
        <end position="28"/>
    </location>
</feature>
<sequence>MPTRLNNLETLHGVGHRPARGGTSATRGAMPTRLNELVRVFRDQGSTRPTKWPSAVSFERRRISNRTLFSSDSSYQKTLRHIMI</sequence>
<keyword evidence="3" id="KW-1185">Reference proteome</keyword>
<dbReference type="Proteomes" id="UP000322699">
    <property type="component" value="Unassembled WGS sequence"/>
</dbReference>
<reference evidence="2 3" key="1">
    <citation type="submission" date="2019-08" db="EMBL/GenBank/DDBJ databases">
        <title>Deep-cultivation of Planctomycetes and their phenomic and genomic characterization uncovers novel biology.</title>
        <authorList>
            <person name="Wiegand S."/>
            <person name="Jogler M."/>
            <person name="Boedeker C."/>
            <person name="Pinto D."/>
            <person name="Vollmers J."/>
            <person name="Rivas-Marin E."/>
            <person name="Kohn T."/>
            <person name="Peeters S.H."/>
            <person name="Heuer A."/>
            <person name="Rast P."/>
            <person name="Oberbeckmann S."/>
            <person name="Bunk B."/>
            <person name="Jeske O."/>
            <person name="Meyerdierks A."/>
            <person name="Storesund J.E."/>
            <person name="Kallscheuer N."/>
            <person name="Luecker S."/>
            <person name="Lage O.M."/>
            <person name="Pohl T."/>
            <person name="Merkel B.J."/>
            <person name="Hornburger P."/>
            <person name="Mueller R.-W."/>
            <person name="Bruemmer F."/>
            <person name="Labrenz M."/>
            <person name="Spormann A.M."/>
            <person name="Op Den Camp H."/>
            <person name="Overmann J."/>
            <person name="Amann R."/>
            <person name="Jetten M.S.M."/>
            <person name="Mascher T."/>
            <person name="Medema M.H."/>
            <person name="Devos D.P."/>
            <person name="Kaster A.-K."/>
            <person name="Ovreas L."/>
            <person name="Rohde M."/>
            <person name="Galperin M.Y."/>
            <person name="Jogler C."/>
        </authorList>
    </citation>
    <scope>NUCLEOTIDE SEQUENCE [LARGE SCALE GENOMIC DNA]</scope>
    <source>
        <strain evidence="2 3">LF1</strain>
    </source>
</reference>
<accession>A0A5B1CIQ0</accession>
<dbReference type="EMBL" id="VRLW01000001">
    <property type="protein sequence ID" value="KAA1259480.1"/>
    <property type="molecule type" value="Genomic_DNA"/>
</dbReference>
<name>A0A5B1CIQ0_9BACT</name>
<comment type="caution">
    <text evidence="2">The sequence shown here is derived from an EMBL/GenBank/DDBJ whole genome shotgun (WGS) entry which is preliminary data.</text>
</comment>
<evidence type="ECO:0000313" key="2">
    <source>
        <dbReference type="EMBL" id="KAA1259480.1"/>
    </source>
</evidence>
<evidence type="ECO:0000313" key="3">
    <source>
        <dbReference type="Proteomes" id="UP000322699"/>
    </source>
</evidence>
<protein>
    <submittedName>
        <fullName evidence="2">Uncharacterized protein</fullName>
    </submittedName>
</protein>